<dbReference type="EMBL" id="SKBQ01000005">
    <property type="protein sequence ID" value="TPX10108.1"/>
    <property type="molecule type" value="Genomic_DNA"/>
</dbReference>
<comment type="caution">
    <text evidence="2">The sequence shown here is derived from an EMBL/GenBank/DDBJ whole genome shotgun (WGS) entry which is preliminary data.</text>
</comment>
<accession>A0A507AZ80</accession>
<dbReference type="AlphaFoldDB" id="A0A507AZ80"/>
<keyword evidence="3" id="KW-1185">Reference proteome</keyword>
<dbReference type="PANTHER" id="PTHR33112:SF16">
    <property type="entry name" value="HETEROKARYON INCOMPATIBILITY DOMAIN-CONTAINING PROTEIN"/>
    <property type="match status" value="1"/>
</dbReference>
<dbReference type="InParanoid" id="A0A507AZ80"/>
<dbReference type="Pfam" id="PF06985">
    <property type="entry name" value="HET"/>
    <property type="match status" value="1"/>
</dbReference>
<protein>
    <recommendedName>
        <fullName evidence="1">Heterokaryon incompatibility domain-containing protein</fullName>
    </recommendedName>
</protein>
<reference evidence="2 3" key="1">
    <citation type="submission" date="2019-06" db="EMBL/GenBank/DDBJ databases">
        <title>Draft genome sequence of the filamentous fungus Phialemoniopsis curvata isolated from diesel fuel.</title>
        <authorList>
            <person name="Varaljay V.A."/>
            <person name="Lyon W.J."/>
            <person name="Crouch A.L."/>
            <person name="Drake C.E."/>
            <person name="Hollomon J.M."/>
            <person name="Nadeau L.J."/>
            <person name="Nunn H.S."/>
            <person name="Stevenson B.S."/>
            <person name="Bojanowski C.L."/>
            <person name="Crookes-Goodson W.J."/>
        </authorList>
    </citation>
    <scope>NUCLEOTIDE SEQUENCE [LARGE SCALE GENOMIC DNA]</scope>
    <source>
        <strain evidence="2 3">D216</strain>
    </source>
</reference>
<evidence type="ECO:0000313" key="3">
    <source>
        <dbReference type="Proteomes" id="UP000319257"/>
    </source>
</evidence>
<evidence type="ECO:0000259" key="1">
    <source>
        <dbReference type="Pfam" id="PF06985"/>
    </source>
</evidence>
<dbReference type="PANTHER" id="PTHR33112">
    <property type="entry name" value="DOMAIN PROTEIN, PUTATIVE-RELATED"/>
    <property type="match status" value="1"/>
</dbReference>
<organism evidence="2 3">
    <name type="scientific">Thyridium curvatum</name>
    <dbReference type="NCBI Taxonomy" id="1093900"/>
    <lineage>
        <taxon>Eukaryota</taxon>
        <taxon>Fungi</taxon>
        <taxon>Dikarya</taxon>
        <taxon>Ascomycota</taxon>
        <taxon>Pezizomycotina</taxon>
        <taxon>Sordariomycetes</taxon>
        <taxon>Sordariomycetidae</taxon>
        <taxon>Thyridiales</taxon>
        <taxon>Thyridiaceae</taxon>
        <taxon>Thyridium</taxon>
    </lineage>
</organism>
<proteinExistence type="predicted"/>
<dbReference type="Proteomes" id="UP000319257">
    <property type="component" value="Unassembled WGS sequence"/>
</dbReference>
<name>A0A507AZ80_9PEZI</name>
<sequence>MADSAQSLIDLSPEPDLAPDRDDVLLGVPRWDCRSSLCASCTQMMEHTSRMAVLCSKSEPSDNRSENDLECAAAQGCFLCARVMAVLRAYVQGGGDLPSAEERLVSFSTNAHKTKLWLHIWGEPEHFSLAETFSVNIDVLQTPNDYIPRGERSRPGLEEGFSKERIRQLRHWYQNCLQNHEKCKRYRAFPTQNPSNVLCLEDGDMVKLKSYESASQDGAVEYVSLSHRWGDPAKGHRIPPKLTRDDGKDARLRQGIKVSSLPKTFRDAVLITRTLGLRYLWIDSLCIFQDSAQDWLDEASKMGDIYAGGVFNIAATGSSSSDGGCLFRGDDPRWIPAFQATETNKPQSDEGTWIELHDHEPVKEDIFSSELFKRGWVHQELHLSPAVLHCTQRQLYWVCTEGVYSERYPQVISKDGPFLSDELRTDVKSLLLSSLREGNELKTVNVWLHLVEQYSEARLTKPEDKQIAIRGLQSKMTETFNRERQAHFMAGTWMASWLVEQLCWMPNTELETCASQLRWDPAESI</sequence>
<dbReference type="RefSeq" id="XP_030991819.1">
    <property type="nucleotide sequence ID" value="XM_031135370.1"/>
</dbReference>
<gene>
    <name evidence="2" type="ORF">E0L32_001305</name>
</gene>
<dbReference type="InterPro" id="IPR010730">
    <property type="entry name" value="HET"/>
</dbReference>
<evidence type="ECO:0000313" key="2">
    <source>
        <dbReference type="EMBL" id="TPX10108.1"/>
    </source>
</evidence>
<dbReference type="STRING" id="1093900.A0A507AZ80"/>
<dbReference type="OrthoDB" id="5347061at2759"/>
<feature type="domain" description="Heterokaryon incompatibility" evidence="1">
    <location>
        <begin position="222"/>
        <end position="380"/>
    </location>
</feature>
<dbReference type="GeneID" id="41968752"/>